<dbReference type="Proteomes" id="UP000823906">
    <property type="component" value="Unassembled WGS sequence"/>
</dbReference>
<organism evidence="1 2">
    <name type="scientific">Candidatus Faecalibacterium faecigallinarum</name>
    <dbReference type="NCBI Taxonomy" id="2838577"/>
    <lineage>
        <taxon>Bacteria</taxon>
        <taxon>Bacillati</taxon>
        <taxon>Bacillota</taxon>
        <taxon>Clostridia</taxon>
        <taxon>Eubacteriales</taxon>
        <taxon>Oscillospiraceae</taxon>
        <taxon>Faecalibacterium</taxon>
    </lineage>
</organism>
<evidence type="ECO:0000313" key="1">
    <source>
        <dbReference type="EMBL" id="HJC46047.1"/>
    </source>
</evidence>
<sequence>MNIFNLSIKKIFSALLAQLYRFLFDRYVEVYWTYSLADKAKAGAKLHAAHIPYRIRVRSASGPMRSARGLIPTIGLRNDYMYHYTFLIRQSDFEMLPTNFFYNLTQ</sequence>
<protein>
    <submittedName>
        <fullName evidence="1">Uncharacterized protein</fullName>
    </submittedName>
</protein>
<evidence type="ECO:0000313" key="2">
    <source>
        <dbReference type="Proteomes" id="UP000823906"/>
    </source>
</evidence>
<name>A0A9D2T4C9_9FIRM</name>
<gene>
    <name evidence="1" type="ORF">H9703_07960</name>
</gene>
<dbReference type="EMBL" id="DWWN01000052">
    <property type="protein sequence ID" value="HJC46047.1"/>
    <property type="molecule type" value="Genomic_DNA"/>
</dbReference>
<dbReference type="AlphaFoldDB" id="A0A9D2T4C9"/>
<reference evidence="1" key="2">
    <citation type="submission" date="2021-04" db="EMBL/GenBank/DDBJ databases">
        <authorList>
            <person name="Gilroy R."/>
        </authorList>
    </citation>
    <scope>NUCLEOTIDE SEQUENCE</scope>
    <source>
        <strain evidence="1">ChiSjej5B23-2810</strain>
    </source>
</reference>
<reference evidence="1" key="1">
    <citation type="journal article" date="2021" name="PeerJ">
        <title>Extensive microbial diversity within the chicken gut microbiome revealed by metagenomics and culture.</title>
        <authorList>
            <person name="Gilroy R."/>
            <person name="Ravi A."/>
            <person name="Getino M."/>
            <person name="Pursley I."/>
            <person name="Horton D.L."/>
            <person name="Alikhan N.F."/>
            <person name="Baker D."/>
            <person name="Gharbi K."/>
            <person name="Hall N."/>
            <person name="Watson M."/>
            <person name="Adriaenssens E.M."/>
            <person name="Foster-Nyarko E."/>
            <person name="Jarju S."/>
            <person name="Secka A."/>
            <person name="Antonio M."/>
            <person name="Oren A."/>
            <person name="Chaudhuri R.R."/>
            <person name="La Ragione R."/>
            <person name="Hildebrand F."/>
            <person name="Pallen M.J."/>
        </authorList>
    </citation>
    <scope>NUCLEOTIDE SEQUENCE</scope>
    <source>
        <strain evidence="1">ChiSjej5B23-2810</strain>
    </source>
</reference>
<accession>A0A9D2T4C9</accession>
<proteinExistence type="predicted"/>
<comment type="caution">
    <text evidence="1">The sequence shown here is derived from an EMBL/GenBank/DDBJ whole genome shotgun (WGS) entry which is preliminary data.</text>
</comment>